<evidence type="ECO:0000313" key="2">
    <source>
        <dbReference type="Proteomes" id="UP000049855"/>
    </source>
</evidence>
<keyword evidence="2" id="KW-1185">Reference proteome</keyword>
<proteinExistence type="predicted"/>
<name>A0A0U1L5G8_9FIRM</name>
<evidence type="ECO:0000313" key="1">
    <source>
        <dbReference type="EMBL" id="CQR74927.1"/>
    </source>
</evidence>
<dbReference type="Gene3D" id="3.40.190.10">
    <property type="entry name" value="Periplasmic binding protein-like II"/>
    <property type="match status" value="1"/>
</dbReference>
<accession>A0A0U1L5G8</accession>
<organism evidence="1 2">
    <name type="scientific">Sporomusa ovata</name>
    <dbReference type="NCBI Taxonomy" id="2378"/>
    <lineage>
        <taxon>Bacteria</taxon>
        <taxon>Bacillati</taxon>
        <taxon>Bacillota</taxon>
        <taxon>Negativicutes</taxon>
        <taxon>Selenomonadales</taxon>
        <taxon>Sporomusaceae</taxon>
        <taxon>Sporomusa</taxon>
    </lineage>
</organism>
<sequence>MLLESDNITRQYINQFFIENKIFIKSEIEINTMDFLVDFAKSGLGVTVVIRRTLLPKQKSCATFSSNVG</sequence>
<evidence type="ECO:0008006" key="3">
    <source>
        <dbReference type="Google" id="ProtNLM"/>
    </source>
</evidence>
<dbReference type="Proteomes" id="UP000049855">
    <property type="component" value="Unassembled WGS sequence"/>
</dbReference>
<protein>
    <recommendedName>
        <fullName evidence="3">LysR substrate-binding domain-containing protein</fullName>
    </recommendedName>
</protein>
<reference evidence="2" key="1">
    <citation type="submission" date="2015-03" db="EMBL/GenBank/DDBJ databases">
        <authorList>
            <person name="Nijsse Bart"/>
        </authorList>
    </citation>
    <scope>NUCLEOTIDE SEQUENCE [LARGE SCALE GENOMIC DNA]</scope>
</reference>
<gene>
    <name evidence="1" type="ORF">SpAn4DRAFT_4284</name>
</gene>
<dbReference type="EMBL" id="CTRP01000015">
    <property type="protein sequence ID" value="CQR74927.1"/>
    <property type="molecule type" value="Genomic_DNA"/>
</dbReference>
<dbReference type="AlphaFoldDB" id="A0A0U1L5G8"/>